<evidence type="ECO:0000313" key="1">
    <source>
        <dbReference type="EMBL" id="TAA73942.1"/>
    </source>
</evidence>
<dbReference type="Proteomes" id="UP000316238">
    <property type="component" value="Unassembled WGS sequence"/>
</dbReference>
<proteinExistence type="predicted"/>
<dbReference type="EMBL" id="NQJD01000047">
    <property type="protein sequence ID" value="TAA73942.1"/>
    <property type="molecule type" value="Genomic_DNA"/>
</dbReference>
<organism evidence="1 2">
    <name type="scientific">Candidatus Electronema aureum</name>
    <dbReference type="NCBI Taxonomy" id="2005002"/>
    <lineage>
        <taxon>Bacteria</taxon>
        <taxon>Pseudomonadati</taxon>
        <taxon>Thermodesulfobacteriota</taxon>
        <taxon>Desulfobulbia</taxon>
        <taxon>Desulfobulbales</taxon>
        <taxon>Desulfobulbaceae</taxon>
        <taxon>Candidatus Electronema</taxon>
    </lineage>
</organism>
<evidence type="ECO:0000313" key="2">
    <source>
        <dbReference type="Proteomes" id="UP000316238"/>
    </source>
</evidence>
<dbReference type="AlphaFoldDB" id="A0A521FYV2"/>
<keyword evidence="2" id="KW-1185">Reference proteome</keyword>
<accession>A0A521FYV2</accession>
<gene>
    <name evidence="1" type="ORF">CDV28_1471</name>
</gene>
<reference evidence="1" key="1">
    <citation type="submission" date="2017-07" db="EMBL/GenBank/DDBJ databases">
        <title>The cable genome - Insights into the physiology and evolution of filamentous bacteria capable of sulfide oxidation via long distance electron transfer.</title>
        <authorList>
            <person name="Thorup C."/>
            <person name="Bjerg J.T."/>
            <person name="Schreiber L."/>
            <person name="Nielsen L.P."/>
            <person name="Kjeldsen K.U."/>
            <person name="Boesen T."/>
            <person name="Boggild A."/>
            <person name="Meysman F."/>
            <person name="Geelhoed J."/>
            <person name="Schramm A."/>
        </authorList>
    </citation>
    <scope>NUCLEOTIDE SEQUENCE [LARGE SCALE GENOMIC DNA]</scope>
    <source>
        <strain evidence="1">GS</strain>
    </source>
</reference>
<sequence>MPGWNCPAAETIAYRIALAVAVIIDLLHKLVMVNHEWQSERLPKKHIEFTIKNNIILKKLTSDLVSVFRGRM</sequence>
<feature type="non-terminal residue" evidence="1">
    <location>
        <position position="72"/>
    </location>
</feature>
<comment type="caution">
    <text evidence="1">The sequence shown here is derived from an EMBL/GenBank/DDBJ whole genome shotgun (WGS) entry which is preliminary data.</text>
</comment>
<name>A0A521FYV2_9BACT</name>
<protein>
    <submittedName>
        <fullName evidence="1">Uncharacterized protein</fullName>
    </submittedName>
</protein>